<keyword evidence="2" id="KW-1185">Reference proteome</keyword>
<comment type="caution">
    <text evidence="1">The sequence shown here is derived from an EMBL/GenBank/DDBJ whole genome shotgun (WGS) entry which is preliminary data.</text>
</comment>
<proteinExistence type="predicted"/>
<reference evidence="1 2" key="1">
    <citation type="journal article" date="2024" name="bioRxiv">
        <title>A reference genome for Trichogramma kaykai: A tiny desert-dwelling parasitoid wasp with competing sex-ratio distorters.</title>
        <authorList>
            <person name="Culotta J."/>
            <person name="Lindsey A.R."/>
        </authorList>
    </citation>
    <scope>NUCLEOTIDE SEQUENCE [LARGE SCALE GENOMIC DNA]</scope>
    <source>
        <strain evidence="1 2">KSX58</strain>
    </source>
</reference>
<evidence type="ECO:0000313" key="1">
    <source>
        <dbReference type="EMBL" id="KAL3404261.1"/>
    </source>
</evidence>
<accession>A0ABD2XHX2</accession>
<dbReference type="AlphaFoldDB" id="A0ABD2XHX2"/>
<sequence length="120" mass="14299">MPRSLGVDWRYFRSHFCNIIRVSYRLAASGAYVNQSIERRFNNIRRRKFNEPVMSPSRIYKPITTRLIAFVDCSLRQSRVVARQYVYVYTYCTIENQNIPDSRGTHNNIFSNEYVHDVHS</sequence>
<name>A0ABD2XHX2_9HYME</name>
<organism evidence="1 2">
    <name type="scientific">Trichogramma kaykai</name>
    <dbReference type="NCBI Taxonomy" id="54128"/>
    <lineage>
        <taxon>Eukaryota</taxon>
        <taxon>Metazoa</taxon>
        <taxon>Ecdysozoa</taxon>
        <taxon>Arthropoda</taxon>
        <taxon>Hexapoda</taxon>
        <taxon>Insecta</taxon>
        <taxon>Pterygota</taxon>
        <taxon>Neoptera</taxon>
        <taxon>Endopterygota</taxon>
        <taxon>Hymenoptera</taxon>
        <taxon>Apocrita</taxon>
        <taxon>Proctotrupomorpha</taxon>
        <taxon>Chalcidoidea</taxon>
        <taxon>Trichogrammatidae</taxon>
        <taxon>Trichogramma</taxon>
    </lineage>
</organism>
<protein>
    <submittedName>
        <fullName evidence="1">Uncharacterized protein</fullName>
    </submittedName>
</protein>
<evidence type="ECO:0000313" key="2">
    <source>
        <dbReference type="Proteomes" id="UP001627154"/>
    </source>
</evidence>
<gene>
    <name evidence="1" type="ORF">TKK_003228</name>
</gene>
<dbReference type="EMBL" id="JBJJXI010000026">
    <property type="protein sequence ID" value="KAL3404261.1"/>
    <property type="molecule type" value="Genomic_DNA"/>
</dbReference>
<dbReference type="Proteomes" id="UP001627154">
    <property type="component" value="Unassembled WGS sequence"/>
</dbReference>